<dbReference type="PRINTS" id="PR00039">
    <property type="entry name" value="HTHLYSR"/>
</dbReference>
<dbReference type="Gene3D" id="3.40.190.10">
    <property type="entry name" value="Periplasmic binding protein-like II"/>
    <property type="match status" value="2"/>
</dbReference>
<dbReference type="Pfam" id="PF00126">
    <property type="entry name" value="HTH_1"/>
    <property type="match status" value="1"/>
</dbReference>
<feature type="region of interest" description="Disordered" evidence="5">
    <location>
        <begin position="293"/>
        <end position="313"/>
    </location>
</feature>
<dbReference type="SUPFAM" id="SSF46785">
    <property type="entry name" value="Winged helix' DNA-binding domain"/>
    <property type="match status" value="1"/>
</dbReference>
<evidence type="ECO:0000259" key="6">
    <source>
        <dbReference type="PROSITE" id="PS50931"/>
    </source>
</evidence>
<keyword evidence="4" id="KW-0804">Transcription</keyword>
<dbReference type="Gene3D" id="1.10.10.10">
    <property type="entry name" value="Winged helix-like DNA-binding domain superfamily/Winged helix DNA-binding domain"/>
    <property type="match status" value="1"/>
</dbReference>
<dbReference type="InterPro" id="IPR036388">
    <property type="entry name" value="WH-like_DNA-bd_sf"/>
</dbReference>
<dbReference type="SUPFAM" id="SSF53850">
    <property type="entry name" value="Periplasmic binding protein-like II"/>
    <property type="match status" value="1"/>
</dbReference>
<dbReference type="InterPro" id="IPR058163">
    <property type="entry name" value="LysR-type_TF_proteobact-type"/>
</dbReference>
<keyword evidence="8" id="KW-1185">Reference proteome</keyword>
<dbReference type="RefSeq" id="WP_251778260.1">
    <property type="nucleotide sequence ID" value="NZ_JAMKFE010000005.1"/>
</dbReference>
<protein>
    <submittedName>
        <fullName evidence="7">LysR substrate-binding domain-containing protein</fullName>
    </submittedName>
</protein>
<dbReference type="EMBL" id="JAMKFE010000005">
    <property type="protein sequence ID" value="MCM5680030.1"/>
    <property type="molecule type" value="Genomic_DNA"/>
</dbReference>
<dbReference type="PANTHER" id="PTHR30537">
    <property type="entry name" value="HTH-TYPE TRANSCRIPTIONAL REGULATOR"/>
    <property type="match status" value="1"/>
</dbReference>
<dbReference type="PROSITE" id="PS50931">
    <property type="entry name" value="HTH_LYSR"/>
    <property type="match status" value="1"/>
</dbReference>
<evidence type="ECO:0000256" key="1">
    <source>
        <dbReference type="ARBA" id="ARBA00009437"/>
    </source>
</evidence>
<evidence type="ECO:0000256" key="3">
    <source>
        <dbReference type="ARBA" id="ARBA00023125"/>
    </source>
</evidence>
<dbReference type="CDD" id="cd08432">
    <property type="entry name" value="PBP2_GcdR_TrpI_HvrB_AmpR_like"/>
    <property type="match status" value="1"/>
</dbReference>
<comment type="similarity">
    <text evidence="1">Belongs to the LysR transcriptional regulatory family.</text>
</comment>
<comment type="caution">
    <text evidence="7">The sequence shown here is derived from an EMBL/GenBank/DDBJ whole genome shotgun (WGS) entry which is preliminary data.</text>
</comment>
<name>A0ABT0YMS5_9BURK</name>
<evidence type="ECO:0000256" key="2">
    <source>
        <dbReference type="ARBA" id="ARBA00023015"/>
    </source>
</evidence>
<reference evidence="7" key="1">
    <citation type="submission" date="2022-05" db="EMBL/GenBank/DDBJ databases">
        <title>Schlegelella sp. nov., isolated from mangrove soil.</title>
        <authorList>
            <person name="Liu Y."/>
            <person name="Ge X."/>
            <person name="Liu W."/>
        </authorList>
    </citation>
    <scope>NUCLEOTIDE SEQUENCE</scope>
    <source>
        <strain evidence="7">S2-27</strain>
    </source>
</reference>
<accession>A0ABT0YMS5</accession>
<keyword evidence="3" id="KW-0238">DNA-binding</keyword>
<sequence length="313" mass="34425">MSRRLPPLSQLRAFEAAARRRSFKLAADELAVTPAAISHQVKALEELLGMALFERRTRQVVPTAAALRLLPVLSESFDRMAEGLAAMSAARRVASVTLSTTRAFLTQWLMPCLPAFHAKHPEIELRLHADESPVDLAAGEADLAVRYGAGPYPGHDAVELAEDRFAPVCSPLLKLESPRDLQRCPLIHFEWRRPVADMPDWNQWLLAAGAKGIDTSRGLRFSEEVHAIQAAIAGQGVALLSTTLVHDELQRGVLRSPFGPMLGGRRFWLLQHRARQPSAACRAVAQWLLGEAKARRKPQGREVPAAAATRRSS</sequence>
<evidence type="ECO:0000313" key="7">
    <source>
        <dbReference type="EMBL" id="MCM5680030.1"/>
    </source>
</evidence>
<dbReference type="InterPro" id="IPR036390">
    <property type="entry name" value="WH_DNA-bd_sf"/>
</dbReference>
<dbReference type="Proteomes" id="UP001165541">
    <property type="component" value="Unassembled WGS sequence"/>
</dbReference>
<dbReference type="PANTHER" id="PTHR30537:SF74">
    <property type="entry name" value="HTH-TYPE TRANSCRIPTIONAL REGULATOR TRPI"/>
    <property type="match status" value="1"/>
</dbReference>
<gene>
    <name evidence="7" type="ORF">M8A51_10845</name>
</gene>
<evidence type="ECO:0000256" key="5">
    <source>
        <dbReference type="SAM" id="MobiDB-lite"/>
    </source>
</evidence>
<organism evidence="7 8">
    <name type="scientific">Caldimonas mangrovi</name>
    <dbReference type="NCBI Taxonomy" id="2944811"/>
    <lineage>
        <taxon>Bacteria</taxon>
        <taxon>Pseudomonadati</taxon>
        <taxon>Pseudomonadota</taxon>
        <taxon>Betaproteobacteria</taxon>
        <taxon>Burkholderiales</taxon>
        <taxon>Sphaerotilaceae</taxon>
        <taxon>Caldimonas</taxon>
    </lineage>
</organism>
<proteinExistence type="inferred from homology"/>
<evidence type="ECO:0000256" key="4">
    <source>
        <dbReference type="ARBA" id="ARBA00023163"/>
    </source>
</evidence>
<feature type="domain" description="HTH lysR-type" evidence="6">
    <location>
        <begin position="6"/>
        <end position="63"/>
    </location>
</feature>
<evidence type="ECO:0000313" key="8">
    <source>
        <dbReference type="Proteomes" id="UP001165541"/>
    </source>
</evidence>
<dbReference type="Pfam" id="PF03466">
    <property type="entry name" value="LysR_substrate"/>
    <property type="match status" value="1"/>
</dbReference>
<keyword evidence="2" id="KW-0805">Transcription regulation</keyword>
<dbReference type="InterPro" id="IPR005119">
    <property type="entry name" value="LysR_subst-bd"/>
</dbReference>
<dbReference type="InterPro" id="IPR000847">
    <property type="entry name" value="LysR_HTH_N"/>
</dbReference>